<evidence type="ECO:0000259" key="7">
    <source>
        <dbReference type="PROSITE" id="PS50103"/>
    </source>
</evidence>
<dbReference type="Proteomes" id="UP001159364">
    <property type="component" value="Linkage Group LG08"/>
</dbReference>
<dbReference type="Pfam" id="PF14608">
    <property type="entry name" value="zf-CCCH_2"/>
    <property type="match status" value="1"/>
</dbReference>
<comment type="caution">
    <text evidence="8">The sequence shown here is derived from an EMBL/GenBank/DDBJ whole genome shotgun (WGS) entry which is preliminary data.</text>
</comment>
<evidence type="ECO:0000313" key="9">
    <source>
        <dbReference type="Proteomes" id="UP001159364"/>
    </source>
</evidence>
<dbReference type="Gene3D" id="4.10.1000.10">
    <property type="entry name" value="Zinc finger, CCCH-type"/>
    <property type="match status" value="1"/>
</dbReference>
<feature type="zinc finger region" description="C3H1-type" evidence="5">
    <location>
        <begin position="92"/>
        <end position="112"/>
    </location>
</feature>
<dbReference type="GO" id="GO:0003677">
    <property type="term" value="F:DNA binding"/>
    <property type="evidence" value="ECO:0007669"/>
    <property type="project" value="UniProtKB-KW"/>
</dbReference>
<keyword evidence="1 5" id="KW-0479">Metal-binding</keyword>
<dbReference type="InterPro" id="IPR050974">
    <property type="entry name" value="Plant_ZF_CCCH"/>
</dbReference>
<dbReference type="Gene3D" id="3.30.1370.210">
    <property type="match status" value="1"/>
</dbReference>
<evidence type="ECO:0000256" key="3">
    <source>
        <dbReference type="ARBA" id="ARBA00022833"/>
    </source>
</evidence>
<evidence type="ECO:0000256" key="6">
    <source>
        <dbReference type="SAM" id="MobiDB-lite"/>
    </source>
</evidence>
<feature type="zinc finger region" description="C3H1-type" evidence="5">
    <location>
        <begin position="257"/>
        <end position="285"/>
    </location>
</feature>
<accession>A0AAV8U8L1</accession>
<sequence>MREKQQNNKIYLTQAVGIDHFCTNLRFRTLCGRPLLNNSFVYHLHILPKLIHFILIYILPHLEELPPTGFYKLWFDIHIIFPQRFKIHMPSYYLKTGTCKYGSACKFHHPKNRNGAGPISFNILVMYMCILQDENSCPYYMKTGSCKFGVTCKFNHPQPLSVGNGLSQGGLVTFGSTGPSMIPPSSLPFAYMPIVVSPPQGVLLAHGWNTYMGNLGPPSSPCTLGTNLVYSSRNQVDSCSNEQVHFSSTDNFGLPERPDQPKCKHFMSNGTCKYRSDCKYHHPKERVAQLANNIGPLGLPSRPNTIRYRARYDIHNFVSNYIMYGICMFGLTCRYDHPFPGLPCALSMFDSSLLSKNTNSFRRCKQQKSSIRHSNMKTPDDLTETTDSPPPHFSRPSSDSSHD</sequence>
<dbReference type="InterPro" id="IPR000571">
    <property type="entry name" value="Znf_CCCH"/>
</dbReference>
<feature type="domain" description="C3H1-type" evidence="7">
    <location>
        <begin position="131"/>
        <end position="159"/>
    </location>
</feature>
<feature type="domain" description="C3H1-type" evidence="7">
    <location>
        <begin position="257"/>
        <end position="285"/>
    </location>
</feature>
<feature type="domain" description="C3H1-type" evidence="7">
    <location>
        <begin position="92"/>
        <end position="112"/>
    </location>
</feature>
<dbReference type="PANTHER" id="PTHR12506:SF50">
    <property type="entry name" value="ZINC FINGER CCCH DOMAIN-CONTAINING PROTEIN 26"/>
    <property type="match status" value="1"/>
</dbReference>
<dbReference type="AlphaFoldDB" id="A0AAV8U8L1"/>
<evidence type="ECO:0000313" key="8">
    <source>
        <dbReference type="EMBL" id="KAJ8898784.1"/>
    </source>
</evidence>
<dbReference type="InterPro" id="IPR036855">
    <property type="entry name" value="Znf_CCCH_sf"/>
</dbReference>
<evidence type="ECO:0000256" key="4">
    <source>
        <dbReference type="ARBA" id="ARBA00023125"/>
    </source>
</evidence>
<dbReference type="SMART" id="SM00356">
    <property type="entry name" value="ZnF_C3H1"/>
    <property type="match status" value="4"/>
</dbReference>
<dbReference type="GO" id="GO:0008270">
    <property type="term" value="F:zinc ion binding"/>
    <property type="evidence" value="ECO:0007669"/>
    <property type="project" value="UniProtKB-KW"/>
</dbReference>
<dbReference type="PANTHER" id="PTHR12506">
    <property type="entry name" value="PROTEIN PHOSPHATASE RELATED"/>
    <property type="match status" value="1"/>
</dbReference>
<dbReference type="EMBL" id="JAIWQS010000008">
    <property type="protein sequence ID" value="KAJ8898784.1"/>
    <property type="molecule type" value="Genomic_DNA"/>
</dbReference>
<dbReference type="GO" id="GO:0003729">
    <property type="term" value="F:mRNA binding"/>
    <property type="evidence" value="ECO:0007669"/>
    <property type="project" value="TreeGrafter"/>
</dbReference>
<reference evidence="8 9" key="1">
    <citation type="submission" date="2021-09" db="EMBL/GenBank/DDBJ databases">
        <title>Genomic insights and catalytic innovation underlie evolution of tropane alkaloids biosynthesis.</title>
        <authorList>
            <person name="Wang Y.-J."/>
            <person name="Tian T."/>
            <person name="Huang J.-P."/>
            <person name="Huang S.-X."/>
        </authorList>
    </citation>
    <scope>NUCLEOTIDE SEQUENCE [LARGE SCALE GENOMIC DNA]</scope>
    <source>
        <strain evidence="8">KIB-2018</strain>
        <tissue evidence="8">Leaf</tissue>
    </source>
</reference>
<gene>
    <name evidence="8" type="ORF">K2173_006316</name>
</gene>
<dbReference type="SUPFAM" id="SSF90229">
    <property type="entry name" value="CCCH zinc finger"/>
    <property type="match status" value="3"/>
</dbReference>
<feature type="zinc finger region" description="C3H1-type" evidence="5">
    <location>
        <begin position="131"/>
        <end position="159"/>
    </location>
</feature>
<proteinExistence type="predicted"/>
<keyword evidence="2 5" id="KW-0863">Zinc-finger</keyword>
<evidence type="ECO:0000256" key="1">
    <source>
        <dbReference type="ARBA" id="ARBA00022723"/>
    </source>
</evidence>
<keyword evidence="9" id="KW-1185">Reference proteome</keyword>
<protein>
    <recommendedName>
        <fullName evidence="7">C3H1-type domain-containing protein</fullName>
    </recommendedName>
</protein>
<feature type="region of interest" description="Disordered" evidence="6">
    <location>
        <begin position="364"/>
        <end position="403"/>
    </location>
</feature>
<dbReference type="Pfam" id="PF00642">
    <property type="entry name" value="zf-CCCH"/>
    <property type="match status" value="3"/>
</dbReference>
<organism evidence="8 9">
    <name type="scientific">Erythroxylum novogranatense</name>
    <dbReference type="NCBI Taxonomy" id="1862640"/>
    <lineage>
        <taxon>Eukaryota</taxon>
        <taxon>Viridiplantae</taxon>
        <taxon>Streptophyta</taxon>
        <taxon>Embryophyta</taxon>
        <taxon>Tracheophyta</taxon>
        <taxon>Spermatophyta</taxon>
        <taxon>Magnoliopsida</taxon>
        <taxon>eudicotyledons</taxon>
        <taxon>Gunneridae</taxon>
        <taxon>Pentapetalae</taxon>
        <taxon>rosids</taxon>
        <taxon>fabids</taxon>
        <taxon>Malpighiales</taxon>
        <taxon>Erythroxylaceae</taxon>
        <taxon>Erythroxylum</taxon>
    </lineage>
</organism>
<evidence type="ECO:0000256" key="5">
    <source>
        <dbReference type="PROSITE-ProRule" id="PRU00723"/>
    </source>
</evidence>
<evidence type="ECO:0000256" key="2">
    <source>
        <dbReference type="ARBA" id="ARBA00022771"/>
    </source>
</evidence>
<feature type="compositionally biased region" description="Basic residues" evidence="6">
    <location>
        <begin position="364"/>
        <end position="375"/>
    </location>
</feature>
<keyword evidence="4" id="KW-0238">DNA-binding</keyword>
<keyword evidence="3 5" id="KW-0862">Zinc</keyword>
<dbReference type="PROSITE" id="PS50103">
    <property type="entry name" value="ZF_C3H1"/>
    <property type="match status" value="3"/>
</dbReference>
<name>A0AAV8U8L1_9ROSI</name>